<evidence type="ECO:0000313" key="3">
    <source>
        <dbReference type="Proteomes" id="UP000813423"/>
    </source>
</evidence>
<proteinExistence type="predicted"/>
<comment type="caution">
    <text evidence="2">The sequence shown here is derived from an EMBL/GenBank/DDBJ whole genome shotgun (WGS) entry which is preliminary data.</text>
</comment>
<feature type="transmembrane region" description="Helical" evidence="1">
    <location>
        <begin position="6"/>
        <end position="25"/>
    </location>
</feature>
<dbReference type="Proteomes" id="UP000813423">
    <property type="component" value="Unassembled WGS sequence"/>
</dbReference>
<name>A0A9P8NEU7_ASPFM</name>
<evidence type="ECO:0000313" key="2">
    <source>
        <dbReference type="EMBL" id="KAH1902536.1"/>
    </source>
</evidence>
<protein>
    <submittedName>
        <fullName evidence="2">Uncharacterized protein</fullName>
    </submittedName>
</protein>
<keyword evidence="1" id="KW-1133">Transmembrane helix</keyword>
<organism evidence="2 3">
    <name type="scientific">Aspergillus fumigatus</name>
    <name type="common">Neosartorya fumigata</name>
    <dbReference type="NCBI Taxonomy" id="746128"/>
    <lineage>
        <taxon>Eukaryota</taxon>
        <taxon>Fungi</taxon>
        <taxon>Dikarya</taxon>
        <taxon>Ascomycota</taxon>
        <taxon>Pezizomycotina</taxon>
        <taxon>Eurotiomycetes</taxon>
        <taxon>Eurotiomycetidae</taxon>
        <taxon>Eurotiales</taxon>
        <taxon>Aspergillaceae</taxon>
        <taxon>Aspergillus</taxon>
        <taxon>Aspergillus subgen. Fumigati</taxon>
    </lineage>
</organism>
<keyword evidence="1" id="KW-0472">Membrane</keyword>
<keyword evidence="1" id="KW-0812">Transmembrane</keyword>
<reference evidence="2" key="1">
    <citation type="submission" date="2021-08" db="EMBL/GenBank/DDBJ databases">
        <title>Global Aspergillus fumigatus from environmental and clinical sources.</title>
        <authorList>
            <person name="Barber A."/>
            <person name="Sae-Ong T."/>
        </authorList>
    </citation>
    <scope>NUCLEOTIDE SEQUENCE</scope>
    <source>
        <strain evidence="2">NRZ-2016-071</strain>
    </source>
</reference>
<accession>A0A9P8NEU7</accession>
<gene>
    <name evidence="2" type="ORF">KXV57_007357</name>
</gene>
<dbReference type="AlphaFoldDB" id="A0A9P8NEU7"/>
<dbReference type="EMBL" id="JAIBSC010000059">
    <property type="protein sequence ID" value="KAH1902536.1"/>
    <property type="molecule type" value="Genomic_DNA"/>
</dbReference>
<evidence type="ECO:0000256" key="1">
    <source>
        <dbReference type="SAM" id="Phobius"/>
    </source>
</evidence>
<sequence>MSHWALFSGVVLAVVFLTCWIAWVIRQELERILDRMFPEYHPTTLREYFYAVKMVRRRQF</sequence>